<name>A0A7W6BHV9_9SPHN</name>
<evidence type="ECO:0000313" key="1">
    <source>
        <dbReference type="EMBL" id="MBB3925311.1"/>
    </source>
</evidence>
<organism evidence="1 2">
    <name type="scientific">Sphingobium jiangsuense</name>
    <dbReference type="NCBI Taxonomy" id="870476"/>
    <lineage>
        <taxon>Bacteria</taxon>
        <taxon>Pseudomonadati</taxon>
        <taxon>Pseudomonadota</taxon>
        <taxon>Alphaproteobacteria</taxon>
        <taxon>Sphingomonadales</taxon>
        <taxon>Sphingomonadaceae</taxon>
        <taxon>Sphingobium</taxon>
    </lineage>
</organism>
<protein>
    <submittedName>
        <fullName evidence="1">Uncharacterized protein</fullName>
    </submittedName>
</protein>
<accession>A0A7W6BHV9</accession>
<gene>
    <name evidence="1" type="ORF">GGR43_001024</name>
</gene>
<dbReference type="AlphaFoldDB" id="A0A7W6BHV9"/>
<reference evidence="1 2" key="1">
    <citation type="submission" date="2020-08" db="EMBL/GenBank/DDBJ databases">
        <title>Genomic Encyclopedia of Type Strains, Phase IV (KMG-IV): sequencing the most valuable type-strain genomes for metagenomic binning, comparative biology and taxonomic classification.</title>
        <authorList>
            <person name="Goeker M."/>
        </authorList>
    </citation>
    <scope>NUCLEOTIDE SEQUENCE [LARGE SCALE GENOMIC DNA]</scope>
    <source>
        <strain evidence="1 2">DSM 26189</strain>
    </source>
</reference>
<keyword evidence="2" id="KW-1185">Reference proteome</keyword>
<dbReference type="Proteomes" id="UP000571950">
    <property type="component" value="Unassembled WGS sequence"/>
</dbReference>
<sequence length="140" mass="14207">MNFPRSDGGLDGDGDAGDCAADFGGGAGFGTGGGDGCARNFDLNPVRARSARRPRARRFFTLRFLAGFMKRESTRRTVGMNVGTSSGGSSNPSLSFAVAPVSTCSGDGAASRCRKRDTATEIAAMSGSQPNSPSAAASPC</sequence>
<evidence type="ECO:0000313" key="2">
    <source>
        <dbReference type="Proteomes" id="UP000571950"/>
    </source>
</evidence>
<comment type="caution">
    <text evidence="1">The sequence shown here is derived from an EMBL/GenBank/DDBJ whole genome shotgun (WGS) entry which is preliminary data.</text>
</comment>
<proteinExistence type="predicted"/>
<dbReference type="EMBL" id="JACIDT010000003">
    <property type="protein sequence ID" value="MBB3925311.1"/>
    <property type="molecule type" value="Genomic_DNA"/>
</dbReference>